<dbReference type="InterPro" id="IPR009045">
    <property type="entry name" value="Zn_M74/Hedgehog-like"/>
</dbReference>
<dbReference type="AlphaFoldDB" id="A0AAW7ZBP9"/>
<dbReference type="GO" id="GO:0071555">
    <property type="term" value="P:cell wall organization"/>
    <property type="evidence" value="ECO:0007669"/>
    <property type="project" value="UniProtKB-KW"/>
</dbReference>
<evidence type="ECO:0000256" key="2">
    <source>
        <dbReference type="ARBA" id="ARBA00022670"/>
    </source>
</evidence>
<dbReference type="GO" id="GO:0006508">
    <property type="term" value="P:proteolysis"/>
    <property type="evidence" value="ECO:0007669"/>
    <property type="project" value="UniProtKB-KW"/>
</dbReference>
<organism evidence="10 11">
    <name type="scientific">Desulforamulus aquiferis</name>
    <dbReference type="NCBI Taxonomy" id="1397668"/>
    <lineage>
        <taxon>Bacteria</taxon>
        <taxon>Bacillati</taxon>
        <taxon>Bacillota</taxon>
        <taxon>Clostridia</taxon>
        <taxon>Eubacteriales</taxon>
        <taxon>Peptococcaceae</taxon>
        <taxon>Desulforamulus</taxon>
    </lineage>
</organism>
<keyword evidence="3 9" id="KW-0479">Metal-binding</keyword>
<dbReference type="EC" id="3.4.13.22" evidence="9"/>
<evidence type="ECO:0000313" key="11">
    <source>
        <dbReference type="Proteomes" id="UP001172911"/>
    </source>
</evidence>
<dbReference type="Gene3D" id="3.30.1380.10">
    <property type="match status" value="1"/>
</dbReference>
<dbReference type="RefSeq" id="WP_304541880.1">
    <property type="nucleotide sequence ID" value="NZ_JARPTC010000007.1"/>
</dbReference>
<protein>
    <recommendedName>
        <fullName evidence="9">D-alanyl-D-alanine dipeptidase</fullName>
        <shortName evidence="9">D-Ala-D-Ala dipeptidase</shortName>
        <ecNumber evidence="9">3.4.13.22</ecNumber>
    </recommendedName>
</protein>
<keyword evidence="5 9" id="KW-0862">Zinc</keyword>
<keyword evidence="6 9" id="KW-0224">Dipeptidase</keyword>
<evidence type="ECO:0000313" key="10">
    <source>
        <dbReference type="EMBL" id="MDO7786776.1"/>
    </source>
</evidence>
<evidence type="ECO:0000256" key="5">
    <source>
        <dbReference type="ARBA" id="ARBA00022833"/>
    </source>
</evidence>
<gene>
    <name evidence="10" type="primary">ddpX</name>
    <name evidence="10" type="ORF">P6N53_06020</name>
</gene>
<comment type="cofactor">
    <cofactor evidence="9">
        <name>Zn(2+)</name>
        <dbReference type="ChEBI" id="CHEBI:29105"/>
    </cofactor>
    <text evidence="9">Binds 1 zinc ion per subunit.</text>
</comment>
<feature type="site" description="Transition state stabilizer" evidence="9">
    <location>
        <position position="110"/>
    </location>
</feature>
<keyword evidence="11" id="KW-1185">Reference proteome</keyword>
<accession>A0AAW7ZBP9</accession>
<dbReference type="CDD" id="cd14840">
    <property type="entry name" value="D-Ala-D-Ala_dipeptidase_Aad"/>
    <property type="match status" value="1"/>
</dbReference>
<dbReference type="PANTHER" id="PTHR43126">
    <property type="entry name" value="D-ALANYL-D-ALANINE DIPEPTIDASE"/>
    <property type="match status" value="1"/>
</dbReference>
<keyword evidence="8" id="KW-0961">Cell wall biogenesis/degradation</keyword>
<comment type="caution">
    <text evidence="10">The sequence shown here is derived from an EMBL/GenBank/DDBJ whole genome shotgun (WGS) entry which is preliminary data.</text>
</comment>
<dbReference type="Pfam" id="PF01427">
    <property type="entry name" value="Peptidase_M15"/>
    <property type="match status" value="1"/>
</dbReference>
<keyword evidence="2 9" id="KW-0645">Protease</keyword>
<comment type="catalytic activity">
    <reaction evidence="1 9">
        <text>D-alanyl-D-alanine + H2O = 2 D-alanine</text>
        <dbReference type="Rhea" id="RHEA:20661"/>
        <dbReference type="ChEBI" id="CHEBI:15377"/>
        <dbReference type="ChEBI" id="CHEBI:57416"/>
        <dbReference type="ChEBI" id="CHEBI:57822"/>
        <dbReference type="EC" id="3.4.13.22"/>
    </reaction>
</comment>
<evidence type="ECO:0000256" key="4">
    <source>
        <dbReference type="ARBA" id="ARBA00022801"/>
    </source>
</evidence>
<comment type="function">
    <text evidence="9">Catalyzes hydrolysis of the D-alanyl-D-alanine dipeptide.</text>
</comment>
<proteinExistence type="inferred from homology"/>
<evidence type="ECO:0000256" key="3">
    <source>
        <dbReference type="ARBA" id="ARBA00022723"/>
    </source>
</evidence>
<sequence length="256" mass="29691">MKAKFTFLVALVFFIVGYSPDTFGIFNNTPSLKPFPVIGQQKEPALVKIKELDDSFIIDLKYATTDNFTGKKIYSQDICLIHRNTAQKLISAHKEFKQLGYRIKIYDAYRPYSAQRILYDAAENKSFLADPEKGSNHNRGAAVDITLVDEKGDELPMPSMFDEFSKKSRIDYYNTTRELINNRELLGRVMIKHGFKRIGNEWWHFDDTKAKQYPLLDIPFEDFMDPRPSGLLSELQSITYPTYLCTRCRVGRFTFC</sequence>
<evidence type="ECO:0000256" key="1">
    <source>
        <dbReference type="ARBA" id="ARBA00001362"/>
    </source>
</evidence>
<reference evidence="10" key="1">
    <citation type="journal article" date="2023" name="J. Hazard. Mater.">
        <title>Anaerobic biodegradation of pyrene and benzo[a]pyrene by a new sulfate-reducing Desulforamulus aquiferis strain DSA.</title>
        <authorList>
            <person name="Zhang Z."/>
            <person name="Sun J."/>
            <person name="Gong X."/>
            <person name="Wang C."/>
            <person name="Wang H."/>
        </authorList>
    </citation>
    <scope>NUCLEOTIDE SEQUENCE</scope>
    <source>
        <strain evidence="10">DSA</strain>
    </source>
</reference>
<evidence type="ECO:0000256" key="7">
    <source>
        <dbReference type="ARBA" id="ARBA00023049"/>
    </source>
</evidence>
<reference evidence="10" key="2">
    <citation type="submission" date="2023-03" db="EMBL/GenBank/DDBJ databases">
        <authorList>
            <person name="Zhang Z."/>
        </authorList>
    </citation>
    <scope>NUCLEOTIDE SEQUENCE</scope>
    <source>
        <strain evidence="10">DSA</strain>
    </source>
</reference>
<dbReference type="InterPro" id="IPR000755">
    <property type="entry name" value="A_A_dipeptidase"/>
</dbReference>
<dbReference type="GO" id="GO:0160237">
    <property type="term" value="F:D-Ala-D-Ala dipeptidase activity"/>
    <property type="evidence" value="ECO:0007669"/>
    <property type="project" value="UniProtKB-EC"/>
</dbReference>
<keyword evidence="4 9" id="KW-0378">Hydrolase</keyword>
<dbReference type="GO" id="GO:0008237">
    <property type="term" value="F:metallopeptidase activity"/>
    <property type="evidence" value="ECO:0007669"/>
    <property type="project" value="UniProtKB-KW"/>
</dbReference>
<evidence type="ECO:0000256" key="9">
    <source>
        <dbReference type="HAMAP-Rule" id="MF_01924"/>
    </source>
</evidence>
<evidence type="ECO:0000256" key="6">
    <source>
        <dbReference type="ARBA" id="ARBA00022997"/>
    </source>
</evidence>
<comment type="similarity">
    <text evidence="9">Belongs to the peptidase M15D family.</text>
</comment>
<evidence type="ECO:0000256" key="8">
    <source>
        <dbReference type="ARBA" id="ARBA00023316"/>
    </source>
</evidence>
<dbReference type="NCBIfam" id="NF007557">
    <property type="entry name" value="PRK10178.1"/>
    <property type="match status" value="1"/>
</dbReference>
<feature type="binding site" evidence="9">
    <location>
        <position position="204"/>
    </location>
    <ligand>
        <name>Zn(2+)</name>
        <dbReference type="ChEBI" id="CHEBI:29105"/>
        <note>catalytic</note>
    </ligand>
</feature>
<feature type="binding site" evidence="9">
    <location>
        <position position="144"/>
    </location>
    <ligand>
        <name>Zn(2+)</name>
        <dbReference type="ChEBI" id="CHEBI:29105"/>
        <note>catalytic</note>
    </ligand>
</feature>
<keyword evidence="7 9" id="KW-0482">Metalloprotease</keyword>
<feature type="binding site" evidence="9">
    <location>
        <position position="137"/>
    </location>
    <ligand>
        <name>Zn(2+)</name>
        <dbReference type="ChEBI" id="CHEBI:29105"/>
        <note>catalytic</note>
    </ligand>
</feature>
<dbReference type="GO" id="GO:0008270">
    <property type="term" value="F:zinc ion binding"/>
    <property type="evidence" value="ECO:0007669"/>
    <property type="project" value="UniProtKB-UniRule"/>
</dbReference>
<dbReference type="HAMAP" id="MF_01924">
    <property type="entry name" value="A_A_dipeptidase"/>
    <property type="match status" value="1"/>
</dbReference>
<dbReference type="SUPFAM" id="SSF55166">
    <property type="entry name" value="Hedgehog/DD-peptidase"/>
    <property type="match status" value="1"/>
</dbReference>
<dbReference type="Proteomes" id="UP001172911">
    <property type="component" value="Unassembled WGS sequence"/>
</dbReference>
<dbReference type="EMBL" id="JARPTC010000007">
    <property type="protein sequence ID" value="MDO7786776.1"/>
    <property type="molecule type" value="Genomic_DNA"/>
</dbReference>
<dbReference type="PANTHER" id="PTHR43126:SF1">
    <property type="entry name" value="D-ALANYL-D-ALANINE DIPEPTIDASE"/>
    <property type="match status" value="1"/>
</dbReference>
<feature type="active site" description="Proton donor/acceptor" evidence="9">
    <location>
        <position position="201"/>
    </location>
</feature>
<name>A0AAW7ZBP9_9FIRM</name>